<keyword evidence="4" id="KW-1003">Cell membrane</keyword>
<feature type="transmembrane region" description="Helical" evidence="9">
    <location>
        <begin position="404"/>
        <end position="427"/>
    </location>
</feature>
<organism evidence="10 11">
    <name type="scientific">Arthrobacter pigmenti</name>
    <dbReference type="NCBI Taxonomy" id="271432"/>
    <lineage>
        <taxon>Bacteria</taxon>
        <taxon>Bacillati</taxon>
        <taxon>Actinomycetota</taxon>
        <taxon>Actinomycetes</taxon>
        <taxon>Micrococcales</taxon>
        <taxon>Micrococcaceae</taxon>
        <taxon>Arthrobacter</taxon>
    </lineage>
</organism>
<accession>A0A846RKZ4</accession>
<evidence type="ECO:0000256" key="2">
    <source>
        <dbReference type="ARBA" id="ARBA00008821"/>
    </source>
</evidence>
<proteinExistence type="inferred from homology"/>
<comment type="subcellular location">
    <subcellularLocation>
        <location evidence="1">Cell membrane</location>
        <topology evidence="1">Multi-pass membrane protein</topology>
    </subcellularLocation>
</comment>
<dbReference type="Pfam" id="PF00860">
    <property type="entry name" value="Xan_ur_permease"/>
    <property type="match status" value="1"/>
</dbReference>
<sequence length="455" mass="47952">MNDSKVHPVDEVPPLRRLIPLGLQHVMVMVATPLSAVFLVSQTLGLSDSLTTNLLSATFILSGLGTLLQSFGPWKLGAKLPFVMLPGGAPIIMFLMIAQEHGLQMATGAVILTGVFYFLVLPLFARLLKFFPTVVVGTMIVVIGINLVKHSAFLITGQPGTEDFGRLDFLTLGVATIVLIVLFYRLLPTSLRPVSVLLGMVAATLLAATMGLTDFAGVGEGNVVSLPQFLPFGPPEFDLLASLPLLIFSIASMAEATGQTVLNGEVVGKKVVAKQDAPKTIRGDAIMSLLGGFFGTSLIVTSGENIGIVKATGVRSRFVTVGAGFILILIGILAPIGQVMAGIPSAVVGGTAVIVFSIIVAMGFQMLRRVDFNDHRNTIIAAVALSAGLMPILVPGMYDQLAPNARILLGSGVAMTAFVGVIMNIVFLHLGKRRSEPAENSEPQSDTDNQVKDTL</sequence>
<evidence type="ECO:0000256" key="8">
    <source>
        <dbReference type="SAM" id="MobiDB-lite"/>
    </source>
</evidence>
<dbReference type="PANTHER" id="PTHR42810">
    <property type="entry name" value="PURINE PERMEASE C1399.01C-RELATED"/>
    <property type="match status" value="1"/>
</dbReference>
<evidence type="ECO:0000313" key="11">
    <source>
        <dbReference type="Proteomes" id="UP000547458"/>
    </source>
</evidence>
<dbReference type="NCBIfam" id="NF037981">
    <property type="entry name" value="NCS2_1"/>
    <property type="match status" value="1"/>
</dbReference>
<feature type="transmembrane region" description="Helical" evidence="9">
    <location>
        <begin position="318"/>
        <end position="337"/>
    </location>
</feature>
<evidence type="ECO:0000313" key="10">
    <source>
        <dbReference type="EMBL" id="NJC24038.1"/>
    </source>
</evidence>
<evidence type="ECO:0000256" key="3">
    <source>
        <dbReference type="ARBA" id="ARBA00022448"/>
    </source>
</evidence>
<reference evidence="10 11" key="1">
    <citation type="submission" date="2020-03" db="EMBL/GenBank/DDBJ databases">
        <title>Sequencing the genomes of 1000 actinobacteria strains.</title>
        <authorList>
            <person name="Klenk H.-P."/>
        </authorList>
    </citation>
    <scope>NUCLEOTIDE SEQUENCE [LARGE SCALE GENOMIC DNA]</scope>
    <source>
        <strain evidence="10 11">DSM 16403</strain>
    </source>
</reference>
<feature type="transmembrane region" description="Helical" evidence="9">
    <location>
        <begin position="285"/>
        <end position="306"/>
    </location>
</feature>
<feature type="transmembrane region" description="Helical" evidence="9">
    <location>
        <begin position="105"/>
        <end position="124"/>
    </location>
</feature>
<evidence type="ECO:0000256" key="6">
    <source>
        <dbReference type="ARBA" id="ARBA00022989"/>
    </source>
</evidence>
<feature type="transmembrane region" description="Helical" evidence="9">
    <location>
        <begin position="52"/>
        <end position="72"/>
    </location>
</feature>
<feature type="region of interest" description="Disordered" evidence="8">
    <location>
        <begin position="436"/>
        <end position="455"/>
    </location>
</feature>
<dbReference type="RefSeq" id="WP_167995340.1">
    <property type="nucleotide sequence ID" value="NZ_JAATJL010000001.1"/>
</dbReference>
<dbReference type="InterPro" id="IPR006043">
    <property type="entry name" value="NCS2"/>
</dbReference>
<comment type="caution">
    <text evidence="10">The sequence shown here is derived from an EMBL/GenBank/DDBJ whole genome shotgun (WGS) entry which is preliminary data.</text>
</comment>
<feature type="transmembrane region" description="Helical" evidence="9">
    <location>
        <begin position="18"/>
        <end position="40"/>
    </location>
</feature>
<evidence type="ECO:0000256" key="4">
    <source>
        <dbReference type="ARBA" id="ARBA00022475"/>
    </source>
</evidence>
<feature type="transmembrane region" description="Helical" evidence="9">
    <location>
        <begin position="343"/>
        <end position="367"/>
    </location>
</feature>
<keyword evidence="7 9" id="KW-0472">Membrane</keyword>
<dbReference type="GO" id="GO:0042907">
    <property type="term" value="F:xanthine transmembrane transporter activity"/>
    <property type="evidence" value="ECO:0007669"/>
    <property type="project" value="TreeGrafter"/>
</dbReference>
<comment type="similarity">
    <text evidence="2">Belongs to the nucleobase:cation symporter-2 (NCS2) (TC 2.A.40) family.</text>
</comment>
<name>A0A846RKZ4_9MICC</name>
<dbReference type="EMBL" id="JAATJL010000001">
    <property type="protein sequence ID" value="NJC24038.1"/>
    <property type="molecule type" value="Genomic_DNA"/>
</dbReference>
<evidence type="ECO:0000256" key="1">
    <source>
        <dbReference type="ARBA" id="ARBA00004651"/>
    </source>
</evidence>
<evidence type="ECO:0000256" key="9">
    <source>
        <dbReference type="SAM" id="Phobius"/>
    </source>
</evidence>
<dbReference type="GO" id="GO:0005886">
    <property type="term" value="C:plasma membrane"/>
    <property type="evidence" value="ECO:0007669"/>
    <property type="project" value="UniProtKB-SubCell"/>
</dbReference>
<keyword evidence="6 9" id="KW-1133">Transmembrane helix</keyword>
<dbReference type="AlphaFoldDB" id="A0A846RKZ4"/>
<dbReference type="InterPro" id="IPR006042">
    <property type="entry name" value="Xan_ur_permease"/>
</dbReference>
<feature type="transmembrane region" description="Helical" evidence="9">
    <location>
        <begin position="193"/>
        <end position="216"/>
    </location>
</feature>
<protein>
    <submittedName>
        <fullName evidence="10">Uracil-xanthine permease</fullName>
    </submittedName>
</protein>
<gene>
    <name evidence="10" type="ORF">BJ994_003114</name>
</gene>
<evidence type="ECO:0000256" key="7">
    <source>
        <dbReference type="ARBA" id="ARBA00023136"/>
    </source>
</evidence>
<feature type="transmembrane region" description="Helical" evidence="9">
    <location>
        <begin position="379"/>
        <end position="398"/>
    </location>
</feature>
<keyword evidence="3" id="KW-0813">Transport</keyword>
<evidence type="ECO:0000256" key="5">
    <source>
        <dbReference type="ARBA" id="ARBA00022692"/>
    </source>
</evidence>
<feature type="transmembrane region" description="Helical" evidence="9">
    <location>
        <begin position="169"/>
        <end position="187"/>
    </location>
</feature>
<feature type="transmembrane region" description="Helical" evidence="9">
    <location>
        <begin position="130"/>
        <end position="148"/>
    </location>
</feature>
<dbReference type="Proteomes" id="UP000547458">
    <property type="component" value="Unassembled WGS sequence"/>
</dbReference>
<keyword evidence="11" id="KW-1185">Reference proteome</keyword>
<dbReference type="PROSITE" id="PS01116">
    <property type="entry name" value="XANTH_URACIL_PERMASE"/>
    <property type="match status" value="1"/>
</dbReference>
<keyword evidence="5 9" id="KW-0812">Transmembrane</keyword>
<feature type="transmembrane region" description="Helical" evidence="9">
    <location>
        <begin position="78"/>
        <end position="98"/>
    </location>
</feature>
<dbReference type="PANTHER" id="PTHR42810:SF4">
    <property type="entry name" value="URIC ACID TRANSPORTER UACT"/>
    <property type="match status" value="1"/>
</dbReference>